<dbReference type="PhylomeDB" id="B8MS78"/>
<dbReference type="PANTHER" id="PTHR43625">
    <property type="entry name" value="AFLATOXIN B1 ALDEHYDE REDUCTASE"/>
    <property type="match status" value="1"/>
</dbReference>
<evidence type="ECO:0000259" key="2">
    <source>
        <dbReference type="Pfam" id="PF00248"/>
    </source>
</evidence>
<dbReference type="eggNOG" id="KOG1575">
    <property type="taxonomic scope" value="Eukaryota"/>
</dbReference>
<accession>B8MS78</accession>
<gene>
    <name evidence="3" type="ORF">TSTA_002030</name>
</gene>
<dbReference type="SUPFAM" id="SSF51430">
    <property type="entry name" value="NAD(P)-linked oxidoreductase"/>
    <property type="match status" value="1"/>
</dbReference>
<dbReference type="InParanoid" id="B8MS78"/>
<dbReference type="Proteomes" id="UP000001745">
    <property type="component" value="Unassembled WGS sequence"/>
</dbReference>
<reference evidence="4" key="1">
    <citation type="journal article" date="2015" name="Genome Announc.">
        <title>Genome sequence of the AIDS-associated pathogen Penicillium marneffei (ATCC18224) and its near taxonomic relative Talaromyces stipitatus (ATCC10500).</title>
        <authorList>
            <person name="Nierman W.C."/>
            <person name="Fedorova-Abrams N.D."/>
            <person name="Andrianopoulos A."/>
        </authorList>
    </citation>
    <scope>NUCLEOTIDE SEQUENCE [LARGE SCALE GENOMIC DNA]</scope>
    <source>
        <strain evidence="4">ATCC 10500 / CBS 375.48 / QM 6759 / NRRL 1006</strain>
    </source>
</reference>
<dbReference type="EMBL" id="EQ962660">
    <property type="protein sequence ID" value="EED12136.1"/>
    <property type="molecule type" value="Genomic_DNA"/>
</dbReference>
<dbReference type="Gene3D" id="3.20.20.100">
    <property type="entry name" value="NADP-dependent oxidoreductase domain"/>
    <property type="match status" value="1"/>
</dbReference>
<dbReference type="CDD" id="cd19076">
    <property type="entry name" value="AKR_AKR13A_13D"/>
    <property type="match status" value="1"/>
</dbReference>
<dbReference type="GO" id="GO:0016491">
    <property type="term" value="F:oxidoreductase activity"/>
    <property type="evidence" value="ECO:0007669"/>
    <property type="project" value="UniProtKB-KW"/>
</dbReference>
<evidence type="ECO:0000313" key="3">
    <source>
        <dbReference type="EMBL" id="EED12136.1"/>
    </source>
</evidence>
<evidence type="ECO:0000313" key="4">
    <source>
        <dbReference type="Proteomes" id="UP000001745"/>
    </source>
</evidence>
<dbReference type="OMA" id="GSENFAY"/>
<name>B8MS78_TALSN</name>
<dbReference type="InterPro" id="IPR023210">
    <property type="entry name" value="NADP_OxRdtase_dom"/>
</dbReference>
<dbReference type="GeneID" id="8098794"/>
<dbReference type="VEuPathDB" id="FungiDB:TSTA_002030"/>
<dbReference type="AlphaFoldDB" id="B8MS78"/>
<dbReference type="InterPro" id="IPR036812">
    <property type="entry name" value="NAD(P)_OxRdtase_dom_sf"/>
</dbReference>
<dbReference type="OrthoDB" id="37537at2759"/>
<organism evidence="3 4">
    <name type="scientific">Talaromyces stipitatus (strain ATCC 10500 / CBS 375.48 / QM 6759 / NRRL 1006)</name>
    <name type="common">Penicillium stipitatum</name>
    <dbReference type="NCBI Taxonomy" id="441959"/>
    <lineage>
        <taxon>Eukaryota</taxon>
        <taxon>Fungi</taxon>
        <taxon>Dikarya</taxon>
        <taxon>Ascomycota</taxon>
        <taxon>Pezizomycotina</taxon>
        <taxon>Eurotiomycetes</taxon>
        <taxon>Eurotiomycetidae</taxon>
        <taxon>Eurotiales</taxon>
        <taxon>Trichocomaceae</taxon>
        <taxon>Talaromyces</taxon>
        <taxon>Talaromyces sect. Talaromyces</taxon>
    </lineage>
</organism>
<dbReference type="STRING" id="441959.B8MS78"/>
<keyword evidence="1" id="KW-0560">Oxidoreductase</keyword>
<evidence type="ECO:0000256" key="1">
    <source>
        <dbReference type="ARBA" id="ARBA00023002"/>
    </source>
</evidence>
<dbReference type="GO" id="GO:0005737">
    <property type="term" value="C:cytoplasm"/>
    <property type="evidence" value="ECO:0007669"/>
    <property type="project" value="TreeGrafter"/>
</dbReference>
<sequence>MPESPIPTRKLGKDGPDVPAIGFGLMGMTGIYGTAPSEEERFKILDRAAEIGATFWDTADIYGDNEEMLAKWFQQTGKRDKIFLATKFGIMMEGFRFKGINSSADYCKQQCDASLKRLGTDKIDLYYAHRLNHDTPIEETMRALAQLQAEGKIKYIGLSEVGSDSLRRAVKIAPVAAVQMEYSPFVRDIEGESSTHVLQTCRELGIAVVCYSPLGRGLLTGRFSTQDSLSAEGDIRAKYFPWFNEENFSRNVSIINRFNEFAHRKRCTPSQLAISWLLHQGPDIIPNPRTKSIKYLEDNVGALAVKLTEDEMVEIRTFLESNQIAGYRSTAGSENFAYVTTKAEN</sequence>
<dbReference type="Pfam" id="PF00248">
    <property type="entry name" value="Aldo_ket_red"/>
    <property type="match status" value="1"/>
</dbReference>
<dbReference type="RefSeq" id="XP_002487790.1">
    <property type="nucleotide sequence ID" value="XM_002487745.1"/>
</dbReference>
<proteinExistence type="predicted"/>
<protein>
    <submittedName>
        <fullName evidence="3">Aldo/keto reductase, putative</fullName>
    </submittedName>
</protein>
<feature type="domain" description="NADP-dependent oxidoreductase" evidence="2">
    <location>
        <begin position="20"/>
        <end position="318"/>
    </location>
</feature>
<dbReference type="HOGENOM" id="CLU_023205_2_1_1"/>
<dbReference type="PANTHER" id="PTHR43625:SF40">
    <property type="entry name" value="ALDO-KETO REDUCTASE YAKC [NADP(+)]"/>
    <property type="match status" value="1"/>
</dbReference>
<dbReference type="InterPro" id="IPR050791">
    <property type="entry name" value="Aldo-Keto_reductase"/>
</dbReference>
<keyword evidence="4" id="KW-1185">Reference proteome</keyword>